<dbReference type="OrthoDB" id="9814233at2"/>
<dbReference type="AlphaFoldDB" id="A0A0D2HK61"/>
<feature type="region of interest" description="Disordered" evidence="1">
    <location>
        <begin position="110"/>
        <end position="134"/>
    </location>
</feature>
<accession>A0A0D2HK61</accession>
<feature type="compositionally biased region" description="Pro residues" evidence="1">
    <location>
        <begin position="111"/>
        <end position="120"/>
    </location>
</feature>
<evidence type="ECO:0000313" key="3">
    <source>
        <dbReference type="Proteomes" id="UP000032233"/>
    </source>
</evidence>
<dbReference type="Pfam" id="PF05258">
    <property type="entry name" value="DciA"/>
    <property type="match status" value="1"/>
</dbReference>
<proteinExistence type="predicted"/>
<comment type="caution">
    <text evidence="2">The sequence shown here is derived from an EMBL/GenBank/DDBJ whole genome shotgun (WGS) entry which is preliminary data.</text>
</comment>
<evidence type="ECO:0008006" key="4">
    <source>
        <dbReference type="Google" id="ProtNLM"/>
    </source>
</evidence>
<dbReference type="PANTHER" id="PTHR36456:SF1">
    <property type="entry name" value="UPF0232 PROTEIN SCO3875"/>
    <property type="match status" value="1"/>
</dbReference>
<dbReference type="InParanoid" id="A0A0D2HK61"/>
<dbReference type="InterPro" id="IPR007922">
    <property type="entry name" value="DciA-like"/>
</dbReference>
<dbReference type="PANTHER" id="PTHR36456">
    <property type="entry name" value="UPF0232 PROTEIN SCO3875"/>
    <property type="match status" value="1"/>
</dbReference>
<gene>
    <name evidence="2" type="ORF">X474_27055</name>
</gene>
<keyword evidence="3" id="KW-1185">Reference proteome</keyword>
<dbReference type="Proteomes" id="UP000032233">
    <property type="component" value="Unassembled WGS sequence"/>
</dbReference>
<sequence length="162" mass="18126">MIREKFKRPVMRKIKNINTLRDFLSGSMPGHVSAGLPKAGLLKVWRQVAGDAVAERAFPVQLRPDGELVVAVRGSVWRQELTMMAPAFLEKLAQEGFPFTKLRFVKALTPFNPPPEPPLPELSSEEEEELEERVAEVSDPELARVIKNAMRAELKARKAAGK</sequence>
<evidence type="ECO:0000313" key="2">
    <source>
        <dbReference type="EMBL" id="KIX11008.1"/>
    </source>
</evidence>
<evidence type="ECO:0000256" key="1">
    <source>
        <dbReference type="SAM" id="MobiDB-lite"/>
    </source>
</evidence>
<protein>
    <recommendedName>
        <fullName evidence="4">DUF721 domain-containing protein</fullName>
    </recommendedName>
</protein>
<organism evidence="2 3">
    <name type="scientific">Dethiosulfatarculus sandiegensis</name>
    <dbReference type="NCBI Taxonomy" id="1429043"/>
    <lineage>
        <taxon>Bacteria</taxon>
        <taxon>Pseudomonadati</taxon>
        <taxon>Thermodesulfobacteriota</taxon>
        <taxon>Desulfarculia</taxon>
        <taxon>Desulfarculales</taxon>
        <taxon>Desulfarculaceae</taxon>
        <taxon>Dethiosulfatarculus</taxon>
    </lineage>
</organism>
<reference evidence="2 3" key="1">
    <citation type="submission" date="2013-11" db="EMBL/GenBank/DDBJ databases">
        <title>Metagenomic analysis of a methanogenic consortium involved in long chain n-alkane degradation.</title>
        <authorList>
            <person name="Davidova I.A."/>
            <person name="Callaghan A.V."/>
            <person name="Wawrik B."/>
            <person name="Pruitt S."/>
            <person name="Marks C."/>
            <person name="Duncan K.E."/>
            <person name="Suflita J.M."/>
        </authorList>
    </citation>
    <scope>NUCLEOTIDE SEQUENCE [LARGE SCALE GENOMIC DNA]</scope>
    <source>
        <strain evidence="2 3">SPR</strain>
    </source>
</reference>
<dbReference type="EMBL" id="AZAC01000078">
    <property type="protein sequence ID" value="KIX11008.1"/>
    <property type="molecule type" value="Genomic_DNA"/>
</dbReference>
<name>A0A0D2HK61_9BACT</name>